<dbReference type="Proteomes" id="UP000169394">
    <property type="component" value="Genome"/>
</dbReference>
<sequence length="179" mass="19549">MYGRRGYSRSYRRGYSRSVKPVKYSNETYNSNVAYNYSGSTPGSQYVTLIDAISQTGMRKVKNFTLNITQSPVYNSNQTVKAVSSFVYALVYLPDGVSATALNIGSGSNSVSLYEPNQNIIMSGVCSSDNGQLRLTTRLARNLNSGDKILLIYRPTSTSPGASGDFVNISAMCNYSISF</sequence>
<name>A0A0A1EKV9_9VIRU</name>
<dbReference type="EMBL" id="KM573773">
    <property type="protein sequence ID" value="AIY31254.1"/>
    <property type="molecule type" value="Genomic_DNA"/>
</dbReference>
<organism evidence="1 2">
    <name type="scientific">Dromedary stool-associated circular ssDNA virus</name>
    <dbReference type="NCBI Taxonomy" id="1574422"/>
    <lineage>
        <taxon>Viruses</taxon>
        <taxon>Monodnaviria</taxon>
        <taxon>Shotokuvirae</taxon>
        <taxon>Cressdnaviricota</taxon>
        <taxon>Arfiviricetes</taxon>
        <taxon>Cremevirales</taxon>
        <taxon>Smacoviridae</taxon>
    </lineage>
</organism>
<evidence type="ECO:0000313" key="2">
    <source>
        <dbReference type="Proteomes" id="UP000169394"/>
    </source>
</evidence>
<protein>
    <recommendedName>
        <fullName evidence="3">Capsid protein</fullName>
    </recommendedName>
</protein>
<proteinExistence type="predicted"/>
<evidence type="ECO:0000313" key="1">
    <source>
        <dbReference type="EMBL" id="AIY31254.1"/>
    </source>
</evidence>
<accession>A0A0A1EKV9</accession>
<keyword evidence="2" id="KW-1185">Reference proteome</keyword>
<evidence type="ECO:0008006" key="3">
    <source>
        <dbReference type="Google" id="ProtNLM"/>
    </source>
</evidence>
<reference evidence="1 2" key="1">
    <citation type="journal article" date="2014" name="Virology">
        <title>Metagenomic analysis of viromes of dromedary camel fecal samples reveals large number and high diversity of circoviruses and picobirnaviruses.</title>
        <authorList>
            <person name="Woo P.C.Y."/>
            <person name="Lau S.K.P."/>
            <person name="Teng J.L.L."/>
            <person name="Tsang A.K.L."/>
            <person name="Joseph M."/>
            <person name="Wong E.Y.M."/>
            <person name="Tang Y."/>
            <person name="Sivakumar S."/>
            <person name="Bai R."/>
            <person name="Wernery R."/>
            <person name="Wernery U."/>
            <person name="Yuen K.-Y."/>
        </authorList>
    </citation>
    <scope>NUCLEOTIDE SEQUENCE [LARGE SCALE GENOMIC DNA]</scope>
    <source>
        <strain evidence="1">DcSCV_c1009</strain>
    </source>
</reference>
<gene>
    <name evidence="1" type="primary">ORF2</name>
</gene>